<dbReference type="InterPro" id="IPR002524">
    <property type="entry name" value="Cation_efflux"/>
</dbReference>
<evidence type="ECO:0000256" key="5">
    <source>
        <dbReference type="ARBA" id="ARBA00022833"/>
    </source>
</evidence>
<evidence type="ECO:0008006" key="14">
    <source>
        <dbReference type="Google" id="ProtNLM"/>
    </source>
</evidence>
<dbReference type="Gene3D" id="1.20.1510.10">
    <property type="entry name" value="Cation efflux protein transmembrane domain"/>
    <property type="match status" value="1"/>
</dbReference>
<organism evidence="12 13">
    <name type="scientific">Tetranychus urticae</name>
    <name type="common">Two-spotted spider mite</name>
    <dbReference type="NCBI Taxonomy" id="32264"/>
    <lineage>
        <taxon>Eukaryota</taxon>
        <taxon>Metazoa</taxon>
        <taxon>Ecdysozoa</taxon>
        <taxon>Arthropoda</taxon>
        <taxon>Chelicerata</taxon>
        <taxon>Arachnida</taxon>
        <taxon>Acari</taxon>
        <taxon>Acariformes</taxon>
        <taxon>Trombidiformes</taxon>
        <taxon>Prostigmata</taxon>
        <taxon>Eleutherengona</taxon>
        <taxon>Raphignathae</taxon>
        <taxon>Tetranychoidea</taxon>
        <taxon>Tetranychidae</taxon>
        <taxon>Tetranychus</taxon>
    </lineage>
</organism>
<dbReference type="GO" id="GO:0005385">
    <property type="term" value="F:zinc ion transmembrane transporter activity"/>
    <property type="evidence" value="ECO:0007669"/>
    <property type="project" value="TreeGrafter"/>
</dbReference>
<evidence type="ECO:0000256" key="8">
    <source>
        <dbReference type="SAM" id="MobiDB-lite"/>
    </source>
</evidence>
<dbReference type="AlphaFoldDB" id="T1L0U3"/>
<evidence type="ECO:0000256" key="7">
    <source>
        <dbReference type="ARBA" id="ARBA00023136"/>
    </source>
</evidence>
<keyword evidence="4 9" id="KW-0812">Transmembrane</keyword>
<dbReference type="Pfam" id="PF16916">
    <property type="entry name" value="ZT_dimer"/>
    <property type="match status" value="1"/>
</dbReference>
<feature type="compositionally biased region" description="Polar residues" evidence="8">
    <location>
        <begin position="400"/>
        <end position="410"/>
    </location>
</feature>
<feature type="domain" description="Cation efflux protein transmembrane" evidence="10">
    <location>
        <begin position="13"/>
        <end position="239"/>
    </location>
</feature>
<feature type="region of interest" description="Disordered" evidence="8">
    <location>
        <begin position="356"/>
        <end position="410"/>
    </location>
</feature>
<feature type="region of interest" description="Disordered" evidence="8">
    <location>
        <begin position="138"/>
        <end position="171"/>
    </location>
</feature>
<accession>T1L0U3</accession>
<evidence type="ECO:0000313" key="13">
    <source>
        <dbReference type="Proteomes" id="UP000015104"/>
    </source>
</evidence>
<dbReference type="SUPFAM" id="SSF161111">
    <property type="entry name" value="Cation efflux protein transmembrane domain-like"/>
    <property type="match status" value="1"/>
</dbReference>
<keyword evidence="6 9" id="KW-1133">Transmembrane helix</keyword>
<dbReference type="GO" id="GO:0016020">
    <property type="term" value="C:membrane"/>
    <property type="evidence" value="ECO:0007669"/>
    <property type="project" value="UniProtKB-SubCell"/>
</dbReference>
<dbReference type="Proteomes" id="UP000015104">
    <property type="component" value="Unassembled WGS sequence"/>
</dbReference>
<reference evidence="13" key="1">
    <citation type="submission" date="2011-08" db="EMBL/GenBank/DDBJ databases">
        <authorList>
            <person name="Rombauts S."/>
        </authorList>
    </citation>
    <scope>NUCLEOTIDE SEQUENCE</scope>
    <source>
        <strain evidence="13">London</strain>
    </source>
</reference>
<sequence length="410" mass="45433">MTADNKGARMRLLFMLILTITFFFVELIVGYITNSMALIADSFHMLSDVIALIIAYVSVLMSPKEWVKNTFGWARAEVLGALVNAVFLIALCFSIFVESIKRFYNPEELHAPSLLLGVGVAGLIVNIIGLILFHGAGGHSHGKNHKDYDESEGGENGQEKNEPTKKAPQSSDQMNIRGVFLHILADALGSVIVCISALIIMFTDWSIVDYVDPTLSILMVTLIMYSTWPLLSESAMILLQTVPTHIEVEDLRETLTKEIKGVLAVHEFHVWQLTGDRIIASAHIQVQNLQDYMRIAEKVKEFFHNKGIHSTTIQPEFVDLKLENFNFKDGCILNCSRNLSCVASTCCGLKDSMKYNSESKGKKDKSKLSENTKSKSVSEVSVTFADADASETEDVGPDSKLSTSRSNLDK</sequence>
<dbReference type="InterPro" id="IPR027469">
    <property type="entry name" value="Cation_efflux_TMD_sf"/>
</dbReference>
<dbReference type="EMBL" id="CAEY01000869">
    <property type="status" value="NOT_ANNOTATED_CDS"/>
    <property type="molecule type" value="Genomic_DNA"/>
</dbReference>
<keyword evidence="13" id="KW-1185">Reference proteome</keyword>
<feature type="domain" description="Cation efflux protein cytoplasmic" evidence="11">
    <location>
        <begin position="244"/>
        <end position="316"/>
    </location>
</feature>
<evidence type="ECO:0000256" key="1">
    <source>
        <dbReference type="ARBA" id="ARBA00004141"/>
    </source>
</evidence>
<reference evidence="12" key="2">
    <citation type="submission" date="2015-06" db="UniProtKB">
        <authorList>
            <consortium name="EnsemblMetazoa"/>
        </authorList>
    </citation>
    <scope>IDENTIFICATION</scope>
</reference>
<dbReference type="InterPro" id="IPR027470">
    <property type="entry name" value="Cation_efflux_CTD"/>
</dbReference>
<feature type="compositionally biased region" description="Basic and acidic residues" evidence="8">
    <location>
        <begin position="356"/>
        <end position="373"/>
    </location>
</feature>
<evidence type="ECO:0000256" key="6">
    <source>
        <dbReference type="ARBA" id="ARBA00022989"/>
    </source>
</evidence>
<dbReference type="PANTHER" id="PTHR45820:SF4">
    <property type="entry name" value="ZINC TRANSPORTER 63C, ISOFORM F"/>
    <property type="match status" value="1"/>
</dbReference>
<name>T1L0U3_TETUR</name>
<feature type="transmembrane region" description="Helical" evidence="9">
    <location>
        <begin position="109"/>
        <end position="133"/>
    </location>
</feature>
<gene>
    <name evidence="12" type="primary">107369222</name>
</gene>
<proteinExistence type="inferred from homology"/>
<dbReference type="Pfam" id="PF01545">
    <property type="entry name" value="Cation_efflux"/>
    <property type="match status" value="1"/>
</dbReference>
<dbReference type="NCBIfam" id="TIGR01297">
    <property type="entry name" value="CDF"/>
    <property type="match status" value="1"/>
</dbReference>
<comment type="similarity">
    <text evidence="2">Belongs to the cation diffusion facilitator (CDF) transporter (TC 2.A.4) family. SLC30A subfamily.</text>
</comment>
<feature type="transmembrane region" description="Helical" evidence="9">
    <location>
        <begin position="38"/>
        <end position="57"/>
    </location>
</feature>
<dbReference type="EnsemblMetazoa" id="tetur30g01950.1">
    <property type="protein sequence ID" value="tetur30g01950.1"/>
    <property type="gene ID" value="tetur30g01950"/>
</dbReference>
<dbReference type="eggNOG" id="KOG1483">
    <property type="taxonomic scope" value="Eukaryota"/>
</dbReference>
<evidence type="ECO:0000259" key="11">
    <source>
        <dbReference type="Pfam" id="PF16916"/>
    </source>
</evidence>
<dbReference type="OrthoDB" id="29444at2759"/>
<protein>
    <recommendedName>
        <fullName evidence="14">Cation efflux protein cytoplasmic domain-containing protein</fullName>
    </recommendedName>
</protein>
<keyword evidence="3" id="KW-0813">Transport</keyword>
<dbReference type="GO" id="GO:0006882">
    <property type="term" value="P:intracellular zinc ion homeostasis"/>
    <property type="evidence" value="ECO:0007669"/>
    <property type="project" value="TreeGrafter"/>
</dbReference>
<dbReference type="HOGENOM" id="CLU_013430_4_3_1"/>
<feature type="transmembrane region" description="Helical" evidence="9">
    <location>
        <begin position="12"/>
        <end position="32"/>
    </location>
</feature>
<dbReference type="InterPro" id="IPR036837">
    <property type="entry name" value="Cation_efflux_CTD_sf"/>
</dbReference>
<comment type="subcellular location">
    <subcellularLocation>
        <location evidence="1">Membrane</location>
        <topology evidence="1">Multi-pass membrane protein</topology>
    </subcellularLocation>
</comment>
<evidence type="ECO:0000256" key="9">
    <source>
        <dbReference type="SAM" id="Phobius"/>
    </source>
</evidence>
<evidence type="ECO:0000256" key="4">
    <source>
        <dbReference type="ARBA" id="ARBA00022692"/>
    </source>
</evidence>
<feature type="transmembrane region" description="Helical" evidence="9">
    <location>
        <begin position="78"/>
        <end position="97"/>
    </location>
</feature>
<dbReference type="GO" id="GO:0010312">
    <property type="term" value="P:detoxification of zinc ion"/>
    <property type="evidence" value="ECO:0007669"/>
    <property type="project" value="TreeGrafter"/>
</dbReference>
<keyword evidence="7 9" id="KW-0472">Membrane</keyword>
<dbReference type="SUPFAM" id="SSF160240">
    <property type="entry name" value="Cation efflux protein cytoplasmic domain-like"/>
    <property type="match status" value="1"/>
</dbReference>
<evidence type="ECO:0000256" key="2">
    <source>
        <dbReference type="ARBA" id="ARBA00008873"/>
    </source>
</evidence>
<keyword evidence="5" id="KW-0862">Zinc</keyword>
<feature type="transmembrane region" description="Helical" evidence="9">
    <location>
        <begin position="179"/>
        <end position="202"/>
    </location>
</feature>
<feature type="transmembrane region" description="Helical" evidence="9">
    <location>
        <begin position="214"/>
        <end position="231"/>
    </location>
</feature>
<dbReference type="PANTHER" id="PTHR45820">
    <property type="entry name" value="FI23527P1"/>
    <property type="match status" value="1"/>
</dbReference>
<evidence type="ECO:0000313" key="12">
    <source>
        <dbReference type="EnsemblMetazoa" id="tetur30g01950.1"/>
    </source>
</evidence>
<evidence type="ECO:0000259" key="10">
    <source>
        <dbReference type="Pfam" id="PF01545"/>
    </source>
</evidence>
<dbReference type="InterPro" id="IPR058533">
    <property type="entry name" value="Cation_efflux_TM"/>
</dbReference>
<evidence type="ECO:0000256" key="3">
    <source>
        <dbReference type="ARBA" id="ARBA00022448"/>
    </source>
</evidence>
<feature type="compositionally biased region" description="Low complexity" evidence="8">
    <location>
        <begin position="374"/>
        <end position="383"/>
    </location>
</feature>